<dbReference type="EMBL" id="CP022129">
    <property type="protein sequence ID" value="ASF45339.1"/>
    <property type="molecule type" value="Genomic_DNA"/>
</dbReference>
<accession>A0A1Z4BVV7</accession>
<proteinExistence type="predicted"/>
<name>A0A1Z4BVV7_9GAMM</name>
<dbReference type="InterPro" id="IPR004155">
    <property type="entry name" value="PBS_lyase_HEAT"/>
</dbReference>
<dbReference type="Pfam" id="PF13646">
    <property type="entry name" value="HEAT_2"/>
    <property type="match status" value="1"/>
</dbReference>
<dbReference type="InterPro" id="IPR011989">
    <property type="entry name" value="ARM-like"/>
</dbReference>
<organism evidence="2 3">
    <name type="scientific">Methylovulum psychrotolerans</name>
    <dbReference type="NCBI Taxonomy" id="1704499"/>
    <lineage>
        <taxon>Bacteria</taxon>
        <taxon>Pseudomonadati</taxon>
        <taxon>Pseudomonadota</taxon>
        <taxon>Gammaproteobacteria</taxon>
        <taxon>Methylococcales</taxon>
        <taxon>Methylococcaceae</taxon>
        <taxon>Methylovulum</taxon>
    </lineage>
</organism>
<gene>
    <name evidence="2" type="ORF">CEK71_04245</name>
</gene>
<dbReference type="InterPro" id="IPR000357">
    <property type="entry name" value="HEAT"/>
</dbReference>
<dbReference type="InterPro" id="IPR016024">
    <property type="entry name" value="ARM-type_fold"/>
</dbReference>
<dbReference type="Gene3D" id="1.25.10.10">
    <property type="entry name" value="Leucine-rich Repeat Variant"/>
    <property type="match status" value="2"/>
</dbReference>
<reference evidence="2 3" key="1">
    <citation type="submission" date="2017-06" db="EMBL/GenBank/DDBJ databases">
        <title>Genome Sequencing of the methanotroph Methylovulum psychrotolerants str. HV10-M2 isolated from a high-altitude environment.</title>
        <authorList>
            <person name="Mateos-Rivera A."/>
        </authorList>
    </citation>
    <scope>NUCLEOTIDE SEQUENCE [LARGE SCALE GENOMIC DNA]</scope>
    <source>
        <strain evidence="2 3">HV10_M2</strain>
    </source>
</reference>
<evidence type="ECO:0000313" key="3">
    <source>
        <dbReference type="Proteomes" id="UP000197019"/>
    </source>
</evidence>
<dbReference type="Pfam" id="PF02985">
    <property type="entry name" value="HEAT"/>
    <property type="match status" value="1"/>
</dbReference>
<dbReference type="AlphaFoldDB" id="A0A1Z4BVV7"/>
<dbReference type="SMART" id="SM00567">
    <property type="entry name" value="EZ_HEAT"/>
    <property type="match status" value="4"/>
</dbReference>
<dbReference type="SUPFAM" id="SSF48371">
    <property type="entry name" value="ARM repeat"/>
    <property type="match status" value="2"/>
</dbReference>
<keyword evidence="1" id="KW-0677">Repeat</keyword>
<evidence type="ECO:0000313" key="2">
    <source>
        <dbReference type="EMBL" id="ASF45339.1"/>
    </source>
</evidence>
<evidence type="ECO:0000256" key="1">
    <source>
        <dbReference type="ARBA" id="ARBA00022737"/>
    </source>
</evidence>
<dbReference type="KEGG" id="mpsy:CEK71_04245"/>
<evidence type="ECO:0008006" key="4">
    <source>
        <dbReference type="Google" id="ProtNLM"/>
    </source>
</evidence>
<protein>
    <recommendedName>
        <fullName evidence="4">HEAT repeat domain-containing protein</fullName>
    </recommendedName>
</protein>
<dbReference type="OrthoDB" id="3464935at2"/>
<dbReference type="PANTHER" id="PTHR12697">
    <property type="entry name" value="PBS LYASE HEAT-LIKE PROTEIN"/>
    <property type="match status" value="1"/>
</dbReference>
<sequence>MSSKDTLSRVLLVKSWQEKAYDEIRPLLFQAFEDKNYSIRSAAIQVFGEIGNKNDVDKLFPLLKDPHYEVRYLTAETLGFFNNQQSISYLIDSLDDVDEVVRLNSADSLGKLKAKYAIPKLIEKLTDKDELVRGYAAEALGVIGDKNTVYALKKALLTEKRNASRVRILTALFKLGEESNLSLIIKMLNTKSYRVRCATANILTELSFDNNIDGLYGILEQKLKNEKTVAVKSTITRCLKELASDN</sequence>
<dbReference type="RefSeq" id="WP_088618221.1">
    <property type="nucleotide sequence ID" value="NZ_CP022129.1"/>
</dbReference>
<dbReference type="GO" id="GO:0016491">
    <property type="term" value="F:oxidoreductase activity"/>
    <property type="evidence" value="ECO:0007669"/>
    <property type="project" value="TreeGrafter"/>
</dbReference>
<dbReference type="PANTHER" id="PTHR12697:SF5">
    <property type="entry name" value="DEOXYHYPUSINE HYDROXYLASE"/>
    <property type="match status" value="1"/>
</dbReference>
<keyword evidence="3" id="KW-1185">Reference proteome</keyword>
<dbReference type="Proteomes" id="UP000197019">
    <property type="component" value="Chromosome"/>
</dbReference>